<comment type="caution">
    <text evidence="19">The sequence shown here is derived from an EMBL/GenBank/DDBJ whole genome shotgun (WGS) entry which is preliminary data.</text>
</comment>
<keyword evidence="8 15" id="KW-0479">Metal-binding</keyword>
<dbReference type="PANTHER" id="PTHR37928:SF1">
    <property type="entry name" value="CFEM DOMAIN PROTEIN (AFU_ORTHOLOGUE AFUA_6G14090)"/>
    <property type="match status" value="1"/>
</dbReference>
<gene>
    <name evidence="19" type="ORF">IF1G_10697</name>
</gene>
<evidence type="ECO:0000256" key="14">
    <source>
        <dbReference type="ARBA" id="ARBA00023288"/>
    </source>
</evidence>
<feature type="disulfide bond" evidence="15">
    <location>
        <begin position="45"/>
        <end position="52"/>
    </location>
</feature>
<evidence type="ECO:0000256" key="1">
    <source>
        <dbReference type="ARBA" id="ARBA00004609"/>
    </source>
</evidence>
<sequence>MKFIIALVAAATSLVAAQNNPLNDIPKCAQDCVGKFLSGSSIAGCSLIDYKCVCSNKDFLNEIACCLAPVCDDKGKSDTIALANKLCKAFDVDLPTAVTCNTAATATPTSTGSSGSSGSASATSSSDAGKTTSAASSGNQSAAASSTSKPNAAPTNMAGLVGAAAALAFAL</sequence>
<dbReference type="GO" id="GO:0005886">
    <property type="term" value="C:plasma membrane"/>
    <property type="evidence" value="ECO:0007669"/>
    <property type="project" value="UniProtKB-SubCell"/>
</dbReference>
<evidence type="ECO:0000256" key="12">
    <source>
        <dbReference type="ARBA" id="ARBA00023157"/>
    </source>
</evidence>
<keyword evidence="12 15" id="KW-1015">Disulfide bond</keyword>
<keyword evidence="7" id="KW-0336">GPI-anchor</keyword>
<evidence type="ECO:0000256" key="17">
    <source>
        <dbReference type="SAM" id="SignalP"/>
    </source>
</evidence>
<feature type="chain" id="PRO_5021906707" evidence="17">
    <location>
        <begin position="18"/>
        <end position="171"/>
    </location>
</feature>
<keyword evidence="11" id="KW-0472">Membrane</keyword>
<feature type="disulfide bond" evidence="15">
    <location>
        <begin position="54"/>
        <end position="87"/>
    </location>
</feature>
<keyword evidence="20" id="KW-1185">Reference proteome</keyword>
<dbReference type="GO" id="GO:0005576">
    <property type="term" value="C:extracellular region"/>
    <property type="evidence" value="ECO:0007669"/>
    <property type="project" value="UniProtKB-SubCell"/>
</dbReference>
<dbReference type="PROSITE" id="PS52012">
    <property type="entry name" value="CFEM"/>
    <property type="match status" value="1"/>
</dbReference>
<feature type="signal peptide" evidence="17">
    <location>
        <begin position="1"/>
        <end position="17"/>
    </location>
</feature>
<evidence type="ECO:0000256" key="13">
    <source>
        <dbReference type="ARBA" id="ARBA00023180"/>
    </source>
</evidence>
<dbReference type="EMBL" id="SPUK01000025">
    <property type="protein sequence ID" value="TQV90545.1"/>
    <property type="molecule type" value="Genomic_DNA"/>
</dbReference>
<dbReference type="OrthoDB" id="3065412at2759"/>
<evidence type="ECO:0000256" key="9">
    <source>
        <dbReference type="ARBA" id="ARBA00022729"/>
    </source>
</evidence>
<feature type="domain" description="CFEM" evidence="18">
    <location>
        <begin position="1"/>
        <end position="114"/>
    </location>
</feature>
<dbReference type="Proteomes" id="UP000315783">
    <property type="component" value="Unassembled WGS sequence"/>
</dbReference>
<evidence type="ECO:0000256" key="7">
    <source>
        <dbReference type="ARBA" id="ARBA00022622"/>
    </source>
</evidence>
<name>A0A545VJY2_9HYPO</name>
<keyword evidence="4" id="KW-1003">Cell membrane</keyword>
<feature type="region of interest" description="Disordered" evidence="16">
    <location>
        <begin position="106"/>
        <end position="152"/>
    </location>
</feature>
<dbReference type="AlphaFoldDB" id="A0A545VJY2"/>
<dbReference type="GO" id="GO:0046872">
    <property type="term" value="F:metal ion binding"/>
    <property type="evidence" value="ECO:0007669"/>
    <property type="project" value="UniProtKB-UniRule"/>
</dbReference>
<dbReference type="SMART" id="SM00747">
    <property type="entry name" value="CFEM"/>
    <property type="match status" value="1"/>
</dbReference>
<feature type="binding site" description="axial binding residue" evidence="15">
    <location>
        <position position="49"/>
    </location>
    <ligand>
        <name>heme</name>
        <dbReference type="ChEBI" id="CHEBI:30413"/>
    </ligand>
    <ligandPart>
        <name>Fe</name>
        <dbReference type="ChEBI" id="CHEBI:18248"/>
    </ligandPart>
</feature>
<dbReference type="GO" id="GO:0098552">
    <property type="term" value="C:side of membrane"/>
    <property type="evidence" value="ECO:0007669"/>
    <property type="project" value="UniProtKB-KW"/>
</dbReference>
<accession>A0A545VJY2</accession>
<keyword evidence="9 17" id="KW-0732">Signal</keyword>
<keyword evidence="10 15" id="KW-0408">Iron</keyword>
<comment type="caution">
    <text evidence="15">Lacks conserved residue(s) required for the propagation of feature annotation.</text>
</comment>
<evidence type="ECO:0000256" key="15">
    <source>
        <dbReference type="PROSITE-ProRule" id="PRU01356"/>
    </source>
</evidence>
<keyword evidence="5" id="KW-0964">Secreted</keyword>
<dbReference type="InterPro" id="IPR051735">
    <property type="entry name" value="CFEM_domain"/>
</dbReference>
<dbReference type="STRING" id="43265.A0A545VJY2"/>
<evidence type="ECO:0000256" key="16">
    <source>
        <dbReference type="SAM" id="MobiDB-lite"/>
    </source>
</evidence>
<evidence type="ECO:0000259" key="18">
    <source>
        <dbReference type="PROSITE" id="PS52012"/>
    </source>
</evidence>
<protein>
    <submittedName>
        <fullName evidence="19">Extracellular membrane protein, 8-cysteine region, CFEM</fullName>
    </submittedName>
</protein>
<dbReference type="Pfam" id="PF05730">
    <property type="entry name" value="CFEM"/>
    <property type="match status" value="1"/>
</dbReference>
<feature type="compositionally biased region" description="Low complexity" evidence="16">
    <location>
        <begin position="106"/>
        <end position="148"/>
    </location>
</feature>
<evidence type="ECO:0000256" key="6">
    <source>
        <dbReference type="ARBA" id="ARBA00022617"/>
    </source>
</evidence>
<dbReference type="PANTHER" id="PTHR37928">
    <property type="entry name" value="CFEM DOMAIN PROTEIN (AFU_ORTHOLOGUE AFUA_6G14090)"/>
    <property type="match status" value="1"/>
</dbReference>
<evidence type="ECO:0000313" key="19">
    <source>
        <dbReference type="EMBL" id="TQV90545.1"/>
    </source>
</evidence>
<evidence type="ECO:0000313" key="20">
    <source>
        <dbReference type="Proteomes" id="UP000315783"/>
    </source>
</evidence>
<keyword evidence="14" id="KW-0449">Lipoprotein</keyword>
<reference evidence="19 20" key="1">
    <citation type="journal article" date="2019" name="Appl. Microbiol. Biotechnol.">
        <title>Genome sequence of Isaria javanica and comparative genome analysis insights into family S53 peptidase evolution in fungal entomopathogens.</title>
        <authorList>
            <person name="Lin R."/>
            <person name="Zhang X."/>
            <person name="Xin B."/>
            <person name="Zou M."/>
            <person name="Gao Y."/>
            <person name="Qin F."/>
            <person name="Hu Q."/>
            <person name="Xie B."/>
            <person name="Cheng X."/>
        </authorList>
    </citation>
    <scope>NUCLEOTIDE SEQUENCE [LARGE SCALE GENOMIC DNA]</scope>
    <source>
        <strain evidence="19 20">IJ1G</strain>
    </source>
</reference>
<evidence type="ECO:0000256" key="5">
    <source>
        <dbReference type="ARBA" id="ARBA00022525"/>
    </source>
</evidence>
<evidence type="ECO:0000256" key="8">
    <source>
        <dbReference type="ARBA" id="ARBA00022723"/>
    </source>
</evidence>
<evidence type="ECO:0000256" key="11">
    <source>
        <dbReference type="ARBA" id="ARBA00023136"/>
    </source>
</evidence>
<dbReference type="InterPro" id="IPR008427">
    <property type="entry name" value="Extracellular_membr_CFEM_dom"/>
</dbReference>
<comment type="subcellular location">
    <subcellularLocation>
        <location evidence="1">Cell membrane</location>
        <topology evidence="1">Lipid-anchor</topology>
        <topology evidence="1">GPI-anchor</topology>
    </subcellularLocation>
    <subcellularLocation>
        <location evidence="2">Secreted</location>
    </subcellularLocation>
</comment>
<keyword evidence="6 15" id="KW-0349">Heme</keyword>
<evidence type="ECO:0000256" key="10">
    <source>
        <dbReference type="ARBA" id="ARBA00023004"/>
    </source>
</evidence>
<evidence type="ECO:0000256" key="4">
    <source>
        <dbReference type="ARBA" id="ARBA00022475"/>
    </source>
</evidence>
<proteinExistence type="inferred from homology"/>
<keyword evidence="13" id="KW-0325">Glycoprotein</keyword>
<organism evidence="19 20">
    <name type="scientific">Cordyceps javanica</name>
    <dbReference type="NCBI Taxonomy" id="43265"/>
    <lineage>
        <taxon>Eukaryota</taxon>
        <taxon>Fungi</taxon>
        <taxon>Dikarya</taxon>
        <taxon>Ascomycota</taxon>
        <taxon>Pezizomycotina</taxon>
        <taxon>Sordariomycetes</taxon>
        <taxon>Hypocreomycetidae</taxon>
        <taxon>Hypocreales</taxon>
        <taxon>Cordycipitaceae</taxon>
        <taxon>Cordyceps</taxon>
    </lineage>
</organism>
<evidence type="ECO:0000256" key="3">
    <source>
        <dbReference type="ARBA" id="ARBA00010031"/>
    </source>
</evidence>
<evidence type="ECO:0000256" key="2">
    <source>
        <dbReference type="ARBA" id="ARBA00004613"/>
    </source>
</evidence>
<comment type="similarity">
    <text evidence="3">Belongs to the RBT5 family.</text>
</comment>